<evidence type="ECO:0000313" key="1">
    <source>
        <dbReference type="EMBL" id="KAH9426372.1"/>
    </source>
</evidence>
<dbReference type="EMBL" id="NJHN03000011">
    <property type="protein sequence ID" value="KAH9426372.1"/>
    <property type="molecule type" value="Genomic_DNA"/>
</dbReference>
<organism evidence="1 2">
    <name type="scientific">Dermatophagoides pteronyssinus</name>
    <name type="common">European house dust mite</name>
    <dbReference type="NCBI Taxonomy" id="6956"/>
    <lineage>
        <taxon>Eukaryota</taxon>
        <taxon>Metazoa</taxon>
        <taxon>Ecdysozoa</taxon>
        <taxon>Arthropoda</taxon>
        <taxon>Chelicerata</taxon>
        <taxon>Arachnida</taxon>
        <taxon>Acari</taxon>
        <taxon>Acariformes</taxon>
        <taxon>Sarcoptiformes</taxon>
        <taxon>Astigmata</taxon>
        <taxon>Psoroptidia</taxon>
        <taxon>Analgoidea</taxon>
        <taxon>Pyroglyphidae</taxon>
        <taxon>Dermatophagoidinae</taxon>
        <taxon>Dermatophagoides</taxon>
    </lineage>
</organism>
<name>A0ABQ8JVU8_DERPT</name>
<keyword evidence="2" id="KW-1185">Reference proteome</keyword>
<reference evidence="1 2" key="1">
    <citation type="journal article" date="2018" name="J. Allergy Clin. Immunol.">
        <title>High-quality assembly of Dermatophagoides pteronyssinus genome and transcriptome reveals a wide range of novel allergens.</title>
        <authorList>
            <person name="Liu X.Y."/>
            <person name="Yang K.Y."/>
            <person name="Wang M.Q."/>
            <person name="Kwok J.S."/>
            <person name="Zeng X."/>
            <person name="Yang Z."/>
            <person name="Xiao X.J."/>
            <person name="Lau C.P."/>
            <person name="Li Y."/>
            <person name="Huang Z.M."/>
            <person name="Ba J.G."/>
            <person name="Yim A.K."/>
            <person name="Ouyang C.Y."/>
            <person name="Ngai S.M."/>
            <person name="Chan T.F."/>
            <person name="Leung E.L."/>
            <person name="Liu L."/>
            <person name="Liu Z.G."/>
            <person name="Tsui S.K."/>
        </authorList>
    </citation>
    <scope>NUCLEOTIDE SEQUENCE [LARGE SCALE GENOMIC DNA]</scope>
    <source>
        <strain evidence="1">Derp</strain>
    </source>
</reference>
<feature type="non-terminal residue" evidence="1">
    <location>
        <position position="60"/>
    </location>
</feature>
<reference evidence="1 2" key="2">
    <citation type="journal article" date="2022" name="Mol. Biol. Evol.">
        <title>Comparative Genomics Reveals Insights into the Divergent Evolution of Astigmatic Mites and Household Pest Adaptations.</title>
        <authorList>
            <person name="Xiong Q."/>
            <person name="Wan A.T."/>
            <person name="Liu X."/>
            <person name="Fung C.S."/>
            <person name="Xiao X."/>
            <person name="Malainual N."/>
            <person name="Hou J."/>
            <person name="Wang L."/>
            <person name="Wang M."/>
            <person name="Yang K.Y."/>
            <person name="Cui Y."/>
            <person name="Leung E.L."/>
            <person name="Nong W."/>
            <person name="Shin S.K."/>
            <person name="Au S.W."/>
            <person name="Jeong K.Y."/>
            <person name="Chew F.T."/>
            <person name="Hui J.H."/>
            <person name="Leung T.F."/>
            <person name="Tungtrongchitr A."/>
            <person name="Zhong N."/>
            <person name="Liu Z."/>
            <person name="Tsui S.K."/>
        </authorList>
    </citation>
    <scope>NUCLEOTIDE SEQUENCE [LARGE SCALE GENOMIC DNA]</scope>
    <source>
        <strain evidence="1">Derp</strain>
    </source>
</reference>
<comment type="caution">
    <text evidence="1">The sequence shown here is derived from an EMBL/GenBank/DDBJ whole genome shotgun (WGS) entry which is preliminary data.</text>
</comment>
<accession>A0ABQ8JVU8</accession>
<gene>
    <name evidence="1" type="ORF">DERP_010940</name>
</gene>
<proteinExistence type="predicted"/>
<sequence length="60" mass="6631">MTRARRNVYTTYLQLGFAESSCCDWSPGLLLLTAPLLLSSVADGLFVGVRCPMDDEHIEP</sequence>
<protein>
    <submittedName>
        <fullName evidence="1">Uncharacterized protein</fullName>
    </submittedName>
</protein>
<evidence type="ECO:0000313" key="2">
    <source>
        <dbReference type="Proteomes" id="UP000887458"/>
    </source>
</evidence>
<dbReference type="Proteomes" id="UP000887458">
    <property type="component" value="Unassembled WGS sequence"/>
</dbReference>